<name>A0A0A9W6J0_LYGHE</name>
<feature type="non-terminal residue" evidence="2">
    <location>
        <position position="139"/>
    </location>
</feature>
<accession>A0A0A9W6J0</accession>
<dbReference type="Pfam" id="PF11865">
    <property type="entry name" value="mTOR_dom"/>
    <property type="match status" value="1"/>
</dbReference>
<dbReference type="EMBL" id="GBHO01043119">
    <property type="protein sequence ID" value="JAG00485.1"/>
    <property type="molecule type" value="Transcribed_RNA"/>
</dbReference>
<keyword evidence="2" id="KW-0418">Kinase</keyword>
<gene>
    <name evidence="2" type="primary">Mtor_1</name>
    <name evidence="2" type="ORF">CM83_12761</name>
</gene>
<dbReference type="GO" id="GO:0016301">
    <property type="term" value="F:kinase activity"/>
    <property type="evidence" value="ECO:0007669"/>
    <property type="project" value="UniProtKB-KW"/>
</dbReference>
<reference evidence="2" key="1">
    <citation type="journal article" date="2014" name="PLoS ONE">
        <title>Transcriptome-Based Identification of ABC Transporters in the Western Tarnished Plant Bug Lygus hesperus.</title>
        <authorList>
            <person name="Hull J.J."/>
            <person name="Chaney K."/>
            <person name="Geib S.M."/>
            <person name="Fabrick J.A."/>
            <person name="Brent C.S."/>
            <person name="Walsh D."/>
            <person name="Lavine L.C."/>
        </authorList>
    </citation>
    <scope>NUCLEOTIDE SEQUENCE</scope>
</reference>
<reference evidence="2" key="2">
    <citation type="submission" date="2014-07" db="EMBL/GenBank/DDBJ databases">
        <authorList>
            <person name="Hull J."/>
        </authorList>
    </citation>
    <scope>NUCLEOTIDE SEQUENCE</scope>
</reference>
<proteinExistence type="predicted"/>
<evidence type="ECO:0000259" key="1">
    <source>
        <dbReference type="Pfam" id="PF11865"/>
    </source>
</evidence>
<evidence type="ECO:0000313" key="2">
    <source>
        <dbReference type="EMBL" id="JAG00485.1"/>
    </source>
</evidence>
<sequence>MNAVLRPIICHELPYKFIPDLFRALSAIVHRNDENMNIRFEAVRCFGVIGALDPHIFYSLYVDRCDSVNTTETRTLMMHRITQRKCAHVVLSSIASLLNFNEISSFPGGSGSGDGKTRTYATTINTCNGTNNSTTTTIV</sequence>
<keyword evidence="2" id="KW-0808">Transferase</keyword>
<dbReference type="AlphaFoldDB" id="A0A0A9W6J0"/>
<feature type="domain" description="Serine/threonine-protein kinase mTOR" evidence="1">
    <location>
        <begin position="14"/>
        <end position="102"/>
    </location>
</feature>
<protein>
    <submittedName>
        <fullName evidence="2">Serine/threonine-protein kinase mTOR</fullName>
    </submittedName>
</protein>
<organism evidence="2">
    <name type="scientific">Lygus hesperus</name>
    <name type="common">Western plant bug</name>
    <dbReference type="NCBI Taxonomy" id="30085"/>
    <lineage>
        <taxon>Eukaryota</taxon>
        <taxon>Metazoa</taxon>
        <taxon>Ecdysozoa</taxon>
        <taxon>Arthropoda</taxon>
        <taxon>Hexapoda</taxon>
        <taxon>Insecta</taxon>
        <taxon>Pterygota</taxon>
        <taxon>Neoptera</taxon>
        <taxon>Paraneoptera</taxon>
        <taxon>Hemiptera</taxon>
        <taxon>Heteroptera</taxon>
        <taxon>Panheteroptera</taxon>
        <taxon>Cimicomorpha</taxon>
        <taxon>Miridae</taxon>
        <taxon>Mirini</taxon>
        <taxon>Lygus</taxon>
    </lineage>
</organism>
<dbReference type="InterPro" id="IPR024585">
    <property type="entry name" value="mTOR_dom"/>
</dbReference>